<keyword evidence="9 10" id="KW-0472">Membrane</keyword>
<dbReference type="GO" id="GO:0000139">
    <property type="term" value="C:Golgi membrane"/>
    <property type="evidence" value="ECO:0007669"/>
    <property type="project" value="UniProtKB-SubCell"/>
</dbReference>
<dbReference type="InterPro" id="IPR015943">
    <property type="entry name" value="WD40/YVTN_repeat-like_dom_sf"/>
</dbReference>
<keyword evidence="5 10" id="KW-0256">Endoplasmic reticulum</keyword>
<evidence type="ECO:0000256" key="1">
    <source>
        <dbReference type="ARBA" id="ARBA00022448"/>
    </source>
</evidence>
<evidence type="ECO:0000256" key="7">
    <source>
        <dbReference type="ARBA" id="ARBA00022927"/>
    </source>
</evidence>
<comment type="subcellular location">
    <subcellularLocation>
        <location evidence="10">Endoplasmic reticulum membrane</location>
        <topology evidence="10">Single-pass type II membrane protein</topology>
    </subcellularLocation>
    <subcellularLocation>
        <location evidence="10">Golgi apparatus membrane</location>
        <topology evidence="10">Single-pass type II membrane protein</topology>
    </subcellularLocation>
</comment>
<proteinExistence type="inferred from homology"/>
<reference evidence="12 13" key="1">
    <citation type="journal article" date="2018" name="Nat. Ecol. Evol.">
        <title>Pezizomycetes genomes reveal the molecular basis of ectomycorrhizal truffle lifestyle.</title>
        <authorList>
            <person name="Murat C."/>
            <person name="Payen T."/>
            <person name="Noel B."/>
            <person name="Kuo A."/>
            <person name="Morin E."/>
            <person name="Chen J."/>
            <person name="Kohler A."/>
            <person name="Krizsan K."/>
            <person name="Balestrini R."/>
            <person name="Da Silva C."/>
            <person name="Montanini B."/>
            <person name="Hainaut M."/>
            <person name="Levati E."/>
            <person name="Barry K.W."/>
            <person name="Belfiori B."/>
            <person name="Cichocki N."/>
            <person name="Clum A."/>
            <person name="Dockter R.B."/>
            <person name="Fauchery L."/>
            <person name="Guy J."/>
            <person name="Iotti M."/>
            <person name="Le Tacon F."/>
            <person name="Lindquist E.A."/>
            <person name="Lipzen A."/>
            <person name="Malagnac F."/>
            <person name="Mello A."/>
            <person name="Molinier V."/>
            <person name="Miyauchi S."/>
            <person name="Poulain J."/>
            <person name="Riccioni C."/>
            <person name="Rubini A."/>
            <person name="Sitrit Y."/>
            <person name="Splivallo R."/>
            <person name="Traeger S."/>
            <person name="Wang M."/>
            <person name="Zifcakova L."/>
            <person name="Wipf D."/>
            <person name="Zambonelli A."/>
            <person name="Paolocci F."/>
            <person name="Nowrousian M."/>
            <person name="Ottonello S."/>
            <person name="Baldrian P."/>
            <person name="Spatafora J.W."/>
            <person name="Henrissat B."/>
            <person name="Nagy L.G."/>
            <person name="Aury J.M."/>
            <person name="Wincker P."/>
            <person name="Grigoriev I.V."/>
            <person name="Bonfante P."/>
            <person name="Martin F.M."/>
        </authorList>
    </citation>
    <scope>NUCLEOTIDE SEQUENCE [LARGE SCALE GENOMIC DNA]</scope>
    <source>
        <strain evidence="12 13">CCBAS932</strain>
    </source>
</reference>
<dbReference type="GO" id="GO:0005085">
    <property type="term" value="F:guanyl-nucleotide exchange factor activity"/>
    <property type="evidence" value="ECO:0007669"/>
    <property type="project" value="InterPro"/>
</dbReference>
<dbReference type="STRING" id="1392247.A0A3N4KP19"/>
<dbReference type="Gene3D" id="2.130.10.10">
    <property type="entry name" value="YVTN repeat-like/Quinoprotein amine dehydrogenase"/>
    <property type="match status" value="2"/>
</dbReference>
<evidence type="ECO:0000256" key="8">
    <source>
        <dbReference type="ARBA" id="ARBA00022989"/>
    </source>
</evidence>
<accession>A0A3N4KP19</accession>
<keyword evidence="7 10" id="KW-0653">Protein transport</keyword>
<dbReference type="GO" id="GO:0003400">
    <property type="term" value="P:regulation of COPII vesicle coating"/>
    <property type="evidence" value="ECO:0007669"/>
    <property type="project" value="UniProtKB-UniRule"/>
</dbReference>
<dbReference type="PANTHER" id="PTHR23284">
    <property type="entry name" value="PROLACTIN REGULATORY ELEMENT BINDING PROTEIN"/>
    <property type="match status" value="1"/>
</dbReference>
<comment type="similarity">
    <text evidence="10">Belongs to the WD repeat SEC12 family.</text>
</comment>
<keyword evidence="2 10" id="KW-0853">WD repeat</keyword>
<dbReference type="AlphaFoldDB" id="A0A3N4KP19"/>
<keyword evidence="6" id="KW-0931">ER-Golgi transport</keyword>
<evidence type="ECO:0000256" key="10">
    <source>
        <dbReference type="RuleBase" id="RU369019"/>
    </source>
</evidence>
<dbReference type="InParanoid" id="A0A3N4KP19"/>
<dbReference type="GO" id="GO:0005789">
    <property type="term" value="C:endoplasmic reticulum membrane"/>
    <property type="evidence" value="ECO:0007669"/>
    <property type="project" value="UniProtKB-SubCell"/>
</dbReference>
<evidence type="ECO:0000256" key="11">
    <source>
        <dbReference type="SAM" id="MobiDB-lite"/>
    </source>
</evidence>
<evidence type="ECO:0000313" key="13">
    <source>
        <dbReference type="Proteomes" id="UP000277580"/>
    </source>
</evidence>
<dbReference type="PANTHER" id="PTHR23284:SF0">
    <property type="entry name" value="PROLACTIN REGULATORY ELEMENT-BINDING PROTEIN"/>
    <property type="match status" value="1"/>
</dbReference>
<evidence type="ECO:0000256" key="4">
    <source>
        <dbReference type="ARBA" id="ARBA00022737"/>
    </source>
</evidence>
<dbReference type="Proteomes" id="UP000277580">
    <property type="component" value="Unassembled WGS sequence"/>
</dbReference>
<dbReference type="FunCoup" id="A0A3N4KP19">
    <property type="interactions" value="166"/>
</dbReference>
<dbReference type="SUPFAM" id="SSF50978">
    <property type="entry name" value="WD40 repeat-like"/>
    <property type="match status" value="1"/>
</dbReference>
<evidence type="ECO:0000313" key="12">
    <source>
        <dbReference type="EMBL" id="RPB10091.1"/>
    </source>
</evidence>
<keyword evidence="4 10" id="KW-0677">Repeat</keyword>
<evidence type="ECO:0000256" key="9">
    <source>
        <dbReference type="ARBA" id="ARBA00023136"/>
    </source>
</evidence>
<keyword evidence="8 10" id="KW-1133">Transmembrane helix</keyword>
<dbReference type="GO" id="GO:0015031">
    <property type="term" value="P:protein transport"/>
    <property type="evidence" value="ECO:0007669"/>
    <property type="project" value="UniProtKB-KW"/>
</dbReference>
<dbReference type="EMBL" id="ML119145">
    <property type="protein sequence ID" value="RPB10091.1"/>
    <property type="molecule type" value="Genomic_DNA"/>
</dbReference>
<sequence length="529" mass="56596">MPPSITSEKITLTYPIFCAVFVDEARLLVGGGGGEGRSGVGNKITLLDVSEPPTVKKSPTDVSIKVLAEIELSKQEDAVMSLAVVPKNSSLSPSEEKSHQSKKRKTVPPNDPSTNTSETHETTLDECEERSWLALAGINSSESAQQAGKNDHFRVFRVSAETPDSASISLASQHEFFSSTVDVGSYQRLIRTNGSVAAIGSGAGLVSKAASEVVILDTPSLDIKRRIRLPGKEECADLDLSAGGLVVYCTAKEIFVTSTIGKDGGEPPRKITWQSSTSMKGSLRSVRFCGPECIVAVLNHPARTGSELLLIDITGSGKCLARKNLHKNVKAATAMDAISLGPHQTIVSIAGADQSVEVLVVENYKIATVKTFREVHPFQITKVAFSPVPVAHEHIQLASTSIANTVVVFTLPLVSGHNGHRSLLRGSSIVKQTFLSVFLSLIGVVIFAVVLQLMFEARAGLPLPMERNAILSRFNEVLGAKTAETAMPEVEEPFMVLKEVENGDDNLVDIVDDVSGAYCSRGSLGEPYY</sequence>
<dbReference type="GO" id="GO:0006888">
    <property type="term" value="P:endoplasmic reticulum to Golgi vesicle-mediated transport"/>
    <property type="evidence" value="ECO:0007669"/>
    <property type="project" value="UniProtKB-UniRule"/>
</dbReference>
<comment type="function">
    <text evidence="10">Guanine nucleotide-exchange factor (GEF) required for the formation or budding of transport vesicles from the ER.</text>
</comment>
<evidence type="ECO:0000256" key="3">
    <source>
        <dbReference type="ARBA" id="ARBA00022692"/>
    </source>
</evidence>
<keyword evidence="3 10" id="KW-0812">Transmembrane</keyword>
<evidence type="ECO:0000256" key="6">
    <source>
        <dbReference type="ARBA" id="ARBA00022892"/>
    </source>
</evidence>
<evidence type="ECO:0000256" key="2">
    <source>
        <dbReference type="ARBA" id="ARBA00022574"/>
    </source>
</evidence>
<evidence type="ECO:0000256" key="5">
    <source>
        <dbReference type="ARBA" id="ARBA00022824"/>
    </source>
</evidence>
<dbReference type="InterPro" id="IPR036322">
    <property type="entry name" value="WD40_repeat_dom_sf"/>
</dbReference>
<keyword evidence="13" id="KW-1185">Reference proteome</keyword>
<name>A0A3N4KP19_9PEZI</name>
<protein>
    <recommendedName>
        <fullName evidence="10">Guanine nucleotide-exchange factor SEC12</fullName>
    </recommendedName>
</protein>
<feature type="region of interest" description="Disordered" evidence="11">
    <location>
        <begin position="85"/>
        <end position="126"/>
    </location>
</feature>
<gene>
    <name evidence="12" type="ORF">P167DRAFT_576508</name>
</gene>
<keyword evidence="1 10" id="KW-0813">Transport</keyword>
<organism evidence="12 13">
    <name type="scientific">Morchella conica CCBAS932</name>
    <dbReference type="NCBI Taxonomy" id="1392247"/>
    <lineage>
        <taxon>Eukaryota</taxon>
        <taxon>Fungi</taxon>
        <taxon>Dikarya</taxon>
        <taxon>Ascomycota</taxon>
        <taxon>Pezizomycotina</taxon>
        <taxon>Pezizomycetes</taxon>
        <taxon>Pezizales</taxon>
        <taxon>Morchellaceae</taxon>
        <taxon>Morchella</taxon>
    </lineage>
</organism>
<dbReference type="OrthoDB" id="2013972at2759"/>
<dbReference type="InterPro" id="IPR045260">
    <property type="entry name" value="Sec12-like"/>
</dbReference>
<feature type="transmembrane region" description="Helical" evidence="10">
    <location>
        <begin position="434"/>
        <end position="455"/>
    </location>
</feature>